<organism evidence="2">
    <name type="scientific">Amphimedon queenslandica</name>
    <name type="common">Sponge</name>
    <dbReference type="NCBI Taxonomy" id="400682"/>
    <lineage>
        <taxon>Eukaryota</taxon>
        <taxon>Metazoa</taxon>
        <taxon>Porifera</taxon>
        <taxon>Demospongiae</taxon>
        <taxon>Heteroscleromorpha</taxon>
        <taxon>Haplosclerida</taxon>
        <taxon>Niphatidae</taxon>
        <taxon>Amphimedon</taxon>
    </lineage>
</organism>
<accession>A0A1X7V4G7</accession>
<protein>
    <submittedName>
        <fullName evidence="2">Uncharacterized protein</fullName>
    </submittedName>
</protein>
<dbReference type="EnsemblMetazoa" id="Aqu2.1.35145_001">
    <property type="protein sequence ID" value="Aqu2.1.35145_001"/>
    <property type="gene ID" value="Aqu2.1.35145"/>
</dbReference>
<feature type="region of interest" description="Disordered" evidence="1">
    <location>
        <begin position="127"/>
        <end position="153"/>
    </location>
</feature>
<dbReference type="InParanoid" id="A0A1X7V4G7"/>
<name>A0A1X7V4G7_AMPQE</name>
<reference evidence="2" key="1">
    <citation type="submission" date="2017-05" db="UniProtKB">
        <authorList>
            <consortium name="EnsemblMetazoa"/>
        </authorList>
    </citation>
    <scope>IDENTIFICATION</scope>
</reference>
<dbReference type="AlphaFoldDB" id="A0A1X7V4G7"/>
<evidence type="ECO:0000256" key="1">
    <source>
        <dbReference type="SAM" id="MobiDB-lite"/>
    </source>
</evidence>
<proteinExistence type="predicted"/>
<evidence type="ECO:0000313" key="2">
    <source>
        <dbReference type="EnsemblMetazoa" id="Aqu2.1.35145_001"/>
    </source>
</evidence>
<feature type="compositionally biased region" description="Low complexity" evidence="1">
    <location>
        <begin position="132"/>
        <end position="147"/>
    </location>
</feature>
<sequence>YYTVAPESKAKCTCCNVRYADYNVRVNGSDTFTEQYCNECKANHVKSLKFPGKDLIYSAIRGSHPVNPQPPKSAPSKKCSCCRWRDPDYNAYNEGSSHITASYCKQCKELHKTSATYAGRSLKYKKYNSPKTSSETSLFETSSSETPSESDEEPELQNCFCCEDDYEVSAVITMQYLCKDKDHHINVCYNCAKQHRTCPYDCANMTLDSMKDFVDMLRDKNIDKKPYKK</sequence>